<dbReference type="InterPro" id="IPR016024">
    <property type="entry name" value="ARM-type_fold"/>
</dbReference>
<evidence type="ECO:0000256" key="3">
    <source>
        <dbReference type="ARBA" id="ARBA00022853"/>
    </source>
</evidence>
<feature type="compositionally biased region" description="Low complexity" evidence="5">
    <location>
        <begin position="380"/>
        <end position="390"/>
    </location>
</feature>
<dbReference type="SMART" id="SM00501">
    <property type="entry name" value="BRIGHT"/>
    <property type="match status" value="1"/>
</dbReference>
<organism evidence="7 8">
    <name type="scientific">Anopheles epiroticus</name>
    <dbReference type="NCBI Taxonomy" id="199890"/>
    <lineage>
        <taxon>Eukaryota</taxon>
        <taxon>Metazoa</taxon>
        <taxon>Ecdysozoa</taxon>
        <taxon>Arthropoda</taxon>
        <taxon>Hexapoda</taxon>
        <taxon>Insecta</taxon>
        <taxon>Pterygota</taxon>
        <taxon>Neoptera</taxon>
        <taxon>Endopterygota</taxon>
        <taxon>Diptera</taxon>
        <taxon>Nematocera</taxon>
        <taxon>Culicoidea</taxon>
        <taxon>Culicidae</taxon>
        <taxon>Anophelinae</taxon>
        <taxon>Anopheles</taxon>
    </lineage>
</organism>
<feature type="compositionally biased region" description="Low complexity" evidence="5">
    <location>
        <begin position="2634"/>
        <end position="2651"/>
    </location>
</feature>
<feature type="compositionally biased region" description="Low complexity" evidence="5">
    <location>
        <begin position="1144"/>
        <end position="1156"/>
    </location>
</feature>
<feature type="region of interest" description="Disordered" evidence="5">
    <location>
        <begin position="1085"/>
        <end position="1596"/>
    </location>
</feature>
<dbReference type="SUPFAM" id="SSF48371">
    <property type="entry name" value="ARM repeat"/>
    <property type="match status" value="1"/>
</dbReference>
<sequence length="2707" mass="286024">MGGFSRTSPHLPTASRRWPSSSRRYNSASGGSCWFTGGGLFDSTGQNSNDSTTGGSGGPGNSVGPTGVHGGAPGTPNSSSSSSSQGMRPTPSPTGSGSGSRSMSPAVGQQSISMPPRPSSSHSQTPNQQQGPNHQHGGSSNSNSNLVHGNQQTQGPPGTPDHHARVASPNRPPSASAQQQLPPVSSAPSGSASIPPSSQAGGGGSGGSAAGAASTMAAQGYQAQPPHPPHMHGPYKMGPGGPGGMPPGGPGQQMSPYPPPPPHQQPPPQSQQYSPHSPASYSPRPQYPGAYGPSPPVPGPPPPPGTQSPQGPPGSGGPPPPHPPPGGYPGQHRMPNHVGAGGPPPPHSQYPPHQYPHQPPSPWGPPHTQAGPGGAGGGHVNNHVQQSQQGQQGGPPTPGGGAGAGGPRQGKGMPPGPPGAGGVHPQSPQQQQQHTQHHQPPPHHQQGHHAAHHQQPPHHPGQGQSQQPPPQSGSPQPLNYLKQHLQHKGAYSGAPSPTPPPGQGYGNGPGMHPPMGPPHHMGPPMGLPPPPNASSMGPPPPAGTPPNQSPSGAGGSAVGHQHPSQQDGHPPSPHQQQQPPAGQPQHPGQQSQQPQQQQQQPPHSPHHHPHGPPPHAQQHPGHHPGAEVPPQSHHGLLAGAGQDNGIVNATGGAGGGPHHHHHPHHHHPVTSLVTTGPDGAPLDEATSGEDPTCSTPKSRKSDHYNQSHLTNTNTPSSSNASPGPHNAHEDFELNSSPTSWPRTPASPVSIVTHGEIVTTVNTITTATTAVASGGNNSGNNSNQQQHQNHRELCNNDNIPDVVDGCLNAFSSPTLLFPSRLSRIEQHQQQQQHQSIEGDSFTNFVSPSALTDLCGIVGSSSRTASHDDVATAVAAATLGRSPRREEFSSSSSSASPSSAASTSSSSSPAAAATAAAAAALVAYWYSYSSYTSPSRSHVLVPSTPATPSMLMRRPSNVASRSRNKSDSLNKLYEMDDKPDRRVFLDKLLAYMDERRTPITACPTISKTPLDLYKLYVYVQERGGFVEVCKVTKSKTWKDIAGMLGIGASSSAAYTLRKHYTKNLLPFECKFDRGGIDPGPIIAQVEAGSKKKSAKTTSVPSPAPGSSSASMDGYGPYPGSGYPPGSTPDYVQQQQQQQGAAGGPPGATTPGAQPGPGQQQPPQPQQRPPSQQSGTQSPHPGSAPPASGDNISVSNPFDDPVGPQRPPYQQGAPYPPVSRPQGAPYQGQPGGYGQYGAPDQYGPAAGTPPGQYPPPPGQQGQYPPTNRPLYPPYAPPEAGEGGTPPSSAAPGPPSAADPYRGYGSSPYPPPPQQRAYPPQQQPVVSAAPGVPPAGTPPIPGQTGGTSQGQGPPGGPPTQQQQQQQQQQPQQAPPPQQQQPGAQGQPGAPGGYPAPVGQPGVPQSAADYYRQQQEQPNQPRRHPDFEKNQQPYPPYQQRPQMYPGGWQAGPGGQYRGQYPPQSPQQQWAHNGPRPSGPPGPPGAGVPPGGPPGAPGQWGAAADVNRYPPSQQQAPYPTHQQGQQQPWNQMPPTSQNSPLRPPLRGGKPYPPMAGAGPGVPTPPGSMPGMPPASINTPPQQPGVVGGPPGSTAASGPVVPVSGGPPVVPSAGGVVPGSGVPAVAGNVSGVTPGSAPVPNASPAIGAKAQPAAVQAGAQPQPAGPNFQSTGSGGVQQKRDIVFPSDSVEATTPVLYRRKRITKLDIGQTDAWRIFMALRSGLLVESTWALDVLNILLFDDSSVAYFGLAHMPGLLNLLLDHFQKSLCDMFESGKKEGTTNRFSVEGPERAALLDRMHRDVDGKEDLEKEVENASSIAVTTTTETTTIKLEPASPMMTTMTTTTTTTTMIKQEKLENGLPEGNALHHNGTMRESDSKSFNNGSTTIDRRRTQCYARRSIKRCDSSVELDLGAVKNPPNPEERTLILTSTTNYTMTSRKGRPVKIHPADDDVFVLDHRRDWDRASDYQYQRDTEVGGDPWTAGHTDPDPHDYIMDTFRAEFVNIPFAKYIKTSAKYAEAAKTTGRNGKRITAANINNNNNNVKCTSRNEGVEQQQQPGQDTPALEKSTTATLKNTSDEQMEMDVEEAEELLSPPKRRKEDQPAPTLRTRKDHHIARLMNGESGEEEEAKEKSDTDKVVKNCIVKKEKPAADEKEGLEGADKTTEVTKRTTPTPMDADCREIDMELEKISTLSNGPQEAAGRKTDSERENESNESRDTTTPDREQKKVKSETSQPSSPAAKPDEERMDVDVLEEEAVVATAIVAVEATPRAFDVAETVRDPARVLKRRRMSDFEDECYTRDEASLYLVTEGQDALARRCVAISNILRNLTFLPNNETEFSKSSRFLAILGKLLLLNHEHPLRTKKTRNYDREEDADFSDSCSSLQGEHEWWWDFLVQIRENMLVATANISGQLDLSRFDEPISRPILDGLLHWAVCPSAHGQDPFPTLGPNAALSPQRLALEALCKLCVTDANVDLVIATPPFSRLEKLCSVLTRHLCKNEDQVLREFSVNLLHYLAAADSSMARTVALQSPCVSYLVAFIEQAEQSALGVANQHGINFLRDNPDSMGTSLDMLRRAAGTLLHLAKHPDNRPLFMQQEQRLLGLVMSHILDQQVALIISRVLYQCSRGTGPLTTMEIESGGKTSSSSASSSTAATSASSSDAKGGAETKTHVHSGTERNSCINHPIPNIRNEWSGDIGRVCNTIHSFFGYCDQRKY</sequence>
<dbReference type="GO" id="GO:0035060">
    <property type="term" value="C:brahma complex"/>
    <property type="evidence" value="ECO:0007669"/>
    <property type="project" value="InterPro"/>
</dbReference>
<reference evidence="7" key="2">
    <citation type="submission" date="2020-05" db="UniProtKB">
        <authorList>
            <consortium name="EnsemblMetazoa"/>
        </authorList>
    </citation>
    <scope>IDENTIFICATION</scope>
    <source>
        <strain evidence="7">Epiroticus2</strain>
    </source>
</reference>
<dbReference type="InterPro" id="IPR001606">
    <property type="entry name" value="ARID_dom"/>
</dbReference>
<feature type="compositionally biased region" description="Low complexity" evidence="5">
    <location>
        <begin position="1294"/>
        <end position="1303"/>
    </location>
</feature>
<evidence type="ECO:0000256" key="2">
    <source>
        <dbReference type="ARBA" id="ARBA00022553"/>
    </source>
</evidence>
<feature type="compositionally biased region" description="Low complexity" evidence="5">
    <location>
        <begin position="210"/>
        <end position="224"/>
    </location>
</feature>
<feature type="compositionally biased region" description="Pro residues" evidence="5">
    <location>
        <begin position="256"/>
        <end position="269"/>
    </location>
</feature>
<feature type="region of interest" description="Disordered" evidence="5">
    <location>
        <begin position="2028"/>
        <end position="2127"/>
    </location>
</feature>
<dbReference type="Gene3D" id="1.25.10.10">
    <property type="entry name" value="Leucine-rich Repeat Variant"/>
    <property type="match status" value="1"/>
</dbReference>
<feature type="compositionally biased region" description="Pro residues" evidence="5">
    <location>
        <begin position="1555"/>
        <end position="1566"/>
    </location>
</feature>
<dbReference type="Proteomes" id="UP000075885">
    <property type="component" value="Unassembled WGS sequence"/>
</dbReference>
<feature type="compositionally biased region" description="Low complexity" evidence="5">
    <location>
        <begin position="559"/>
        <end position="601"/>
    </location>
</feature>
<feature type="compositionally biased region" description="Polar residues" evidence="5">
    <location>
        <begin position="2034"/>
        <end position="2051"/>
    </location>
</feature>
<feature type="compositionally biased region" description="Low complexity" evidence="5">
    <location>
        <begin position="1507"/>
        <end position="1528"/>
    </location>
</feature>
<dbReference type="PROSITE" id="PS51011">
    <property type="entry name" value="ARID"/>
    <property type="match status" value="1"/>
</dbReference>
<dbReference type="SMART" id="SM01014">
    <property type="entry name" value="ARID"/>
    <property type="match status" value="1"/>
</dbReference>
<feature type="compositionally biased region" description="Low complexity" evidence="5">
    <location>
        <begin position="710"/>
        <end position="724"/>
    </location>
</feature>
<feature type="region of interest" description="Disordered" evidence="5">
    <location>
        <begin position="2141"/>
        <end position="2238"/>
    </location>
</feature>
<dbReference type="InterPro" id="IPR011989">
    <property type="entry name" value="ARM-like"/>
</dbReference>
<dbReference type="GO" id="GO:0045893">
    <property type="term" value="P:positive regulation of DNA-templated transcription"/>
    <property type="evidence" value="ECO:0007669"/>
    <property type="project" value="TreeGrafter"/>
</dbReference>
<keyword evidence="4" id="KW-0539">Nucleus</keyword>
<feature type="compositionally biased region" description="Polar residues" evidence="5">
    <location>
        <begin position="107"/>
        <end position="125"/>
    </location>
</feature>
<feature type="region of interest" description="Disordered" evidence="5">
    <location>
        <begin position="2627"/>
        <end position="2676"/>
    </location>
</feature>
<evidence type="ECO:0000313" key="8">
    <source>
        <dbReference type="Proteomes" id="UP000075885"/>
    </source>
</evidence>
<feature type="compositionally biased region" description="Polar residues" evidence="5">
    <location>
        <begin position="1"/>
        <end position="10"/>
    </location>
</feature>
<feature type="compositionally biased region" description="Basic and acidic residues" evidence="5">
    <location>
        <begin position="2655"/>
        <end position="2667"/>
    </location>
</feature>
<feature type="compositionally biased region" description="Low complexity" evidence="5">
    <location>
        <begin position="887"/>
        <end position="904"/>
    </location>
</feature>
<dbReference type="Gene3D" id="1.10.150.60">
    <property type="entry name" value="ARID DNA-binding domain"/>
    <property type="match status" value="1"/>
</dbReference>
<dbReference type="GO" id="GO:0071565">
    <property type="term" value="C:nBAF complex"/>
    <property type="evidence" value="ECO:0007669"/>
    <property type="project" value="TreeGrafter"/>
</dbReference>
<feature type="compositionally biased region" description="Low complexity" evidence="5">
    <location>
        <begin position="1093"/>
        <end position="1137"/>
    </location>
</feature>
<feature type="compositionally biased region" description="Low complexity" evidence="5">
    <location>
        <begin position="1452"/>
        <end position="1463"/>
    </location>
</feature>
<feature type="compositionally biased region" description="Low complexity" evidence="5">
    <location>
        <begin position="1233"/>
        <end position="1247"/>
    </location>
</feature>
<feature type="compositionally biased region" description="Basic and acidic residues" evidence="5">
    <location>
        <begin position="2191"/>
        <end position="2221"/>
    </location>
</feature>
<evidence type="ECO:0000256" key="1">
    <source>
        <dbReference type="ARBA" id="ARBA00004123"/>
    </source>
</evidence>
<dbReference type="GO" id="GO:0005654">
    <property type="term" value="C:nucleoplasm"/>
    <property type="evidence" value="ECO:0007669"/>
    <property type="project" value="TreeGrafter"/>
</dbReference>
<feature type="compositionally biased region" description="Pro residues" evidence="5">
    <location>
        <begin position="1263"/>
        <end position="1273"/>
    </location>
</feature>
<dbReference type="GO" id="GO:0003677">
    <property type="term" value="F:DNA binding"/>
    <property type="evidence" value="ECO:0007669"/>
    <property type="project" value="InterPro"/>
</dbReference>
<feature type="compositionally biased region" description="Low complexity" evidence="5">
    <location>
        <begin position="78"/>
        <end position="105"/>
    </location>
</feature>
<feature type="compositionally biased region" description="Gly residues" evidence="5">
    <location>
        <begin position="399"/>
        <end position="409"/>
    </location>
</feature>
<feature type="compositionally biased region" description="Pro residues" evidence="5">
    <location>
        <begin position="511"/>
        <end position="548"/>
    </location>
</feature>
<dbReference type="Pfam" id="PF01388">
    <property type="entry name" value="ARID"/>
    <property type="match status" value="1"/>
</dbReference>
<dbReference type="GO" id="GO:0031491">
    <property type="term" value="F:nucleosome binding"/>
    <property type="evidence" value="ECO:0007669"/>
    <property type="project" value="TreeGrafter"/>
</dbReference>
<feature type="compositionally biased region" description="Low complexity" evidence="5">
    <location>
        <begin position="270"/>
        <end position="292"/>
    </location>
</feature>
<name>A0A182P9Q7_9DIPT</name>
<dbReference type="SUPFAM" id="SSF46774">
    <property type="entry name" value="ARID-like"/>
    <property type="match status" value="1"/>
</dbReference>
<feature type="compositionally biased region" description="Basic residues" evidence="5">
    <location>
        <begin position="435"/>
        <end position="456"/>
    </location>
</feature>
<feature type="compositionally biased region" description="Basic and acidic residues" evidence="5">
    <location>
        <begin position="2141"/>
        <end position="2159"/>
    </location>
</feature>
<feature type="compositionally biased region" description="Low complexity" evidence="5">
    <location>
        <begin position="1166"/>
        <end position="1186"/>
    </location>
</feature>
<dbReference type="EnsemblMetazoa" id="AEPI003661-RA">
    <property type="protein sequence ID" value="AEPI003661-PA"/>
    <property type="gene ID" value="AEPI003661"/>
</dbReference>
<feature type="domain" description="ARID" evidence="6">
    <location>
        <begin position="976"/>
        <end position="1070"/>
    </location>
</feature>
<dbReference type="InterPro" id="IPR036431">
    <property type="entry name" value="ARID_dom_sf"/>
</dbReference>
<evidence type="ECO:0000256" key="5">
    <source>
        <dbReference type="SAM" id="MobiDB-lite"/>
    </source>
</evidence>
<feature type="region of interest" description="Disordered" evidence="5">
    <location>
        <begin position="1643"/>
        <end position="1669"/>
    </location>
</feature>
<dbReference type="CDD" id="cd16865">
    <property type="entry name" value="ARID_ARID1A-like"/>
    <property type="match status" value="1"/>
</dbReference>
<feature type="compositionally biased region" description="Pro residues" evidence="5">
    <location>
        <begin position="1471"/>
        <end position="1490"/>
    </location>
</feature>
<dbReference type="GO" id="GO:0006338">
    <property type="term" value="P:chromatin remodeling"/>
    <property type="evidence" value="ECO:0007669"/>
    <property type="project" value="InterPro"/>
</dbReference>
<evidence type="ECO:0000256" key="4">
    <source>
        <dbReference type="ARBA" id="ARBA00023242"/>
    </source>
</evidence>
<keyword evidence="8" id="KW-1185">Reference proteome</keyword>
<feature type="compositionally biased region" description="Low complexity" evidence="5">
    <location>
        <begin position="1354"/>
        <end position="1367"/>
    </location>
</feature>
<dbReference type="Pfam" id="PF12031">
    <property type="entry name" value="BAF250_C"/>
    <property type="match status" value="1"/>
</dbReference>
<dbReference type="InterPro" id="IPR033388">
    <property type="entry name" value="BAF250_C"/>
</dbReference>
<feature type="compositionally biased region" description="Pro residues" evidence="5">
    <location>
        <begin position="1327"/>
        <end position="1337"/>
    </location>
</feature>
<feature type="compositionally biased region" description="Gly residues" evidence="5">
    <location>
        <begin position="54"/>
        <end position="73"/>
    </location>
</feature>
<accession>A0A182P9Q7</accession>
<feature type="compositionally biased region" description="Polar residues" evidence="5">
    <location>
        <begin position="18"/>
        <end position="30"/>
    </location>
</feature>
<dbReference type="GO" id="GO:0006357">
    <property type="term" value="P:regulation of transcription by RNA polymerase II"/>
    <property type="evidence" value="ECO:0007669"/>
    <property type="project" value="TreeGrafter"/>
</dbReference>
<feature type="compositionally biased region" description="Basic and acidic residues" evidence="5">
    <location>
        <begin position="2168"/>
        <end position="2179"/>
    </location>
</feature>
<reference evidence="8" key="1">
    <citation type="submission" date="2013-03" db="EMBL/GenBank/DDBJ databases">
        <title>The Genome Sequence of Anopheles epiroticus epiroticus2.</title>
        <authorList>
            <consortium name="The Broad Institute Genomics Platform"/>
            <person name="Neafsey D.E."/>
            <person name="Howell P."/>
            <person name="Walker B."/>
            <person name="Young S.K."/>
            <person name="Zeng Q."/>
            <person name="Gargeya S."/>
            <person name="Fitzgerald M."/>
            <person name="Haas B."/>
            <person name="Abouelleil A."/>
            <person name="Allen A.W."/>
            <person name="Alvarado L."/>
            <person name="Arachchi H.M."/>
            <person name="Berlin A.M."/>
            <person name="Chapman S.B."/>
            <person name="Gainer-Dewar J."/>
            <person name="Goldberg J."/>
            <person name="Griggs A."/>
            <person name="Gujja S."/>
            <person name="Hansen M."/>
            <person name="Howarth C."/>
            <person name="Imamovic A."/>
            <person name="Ireland A."/>
            <person name="Larimer J."/>
            <person name="McCowan C."/>
            <person name="Murphy C."/>
            <person name="Pearson M."/>
            <person name="Poon T.W."/>
            <person name="Priest M."/>
            <person name="Roberts A."/>
            <person name="Saif S."/>
            <person name="Shea T."/>
            <person name="Sisk P."/>
            <person name="Sykes S."/>
            <person name="Wortman J."/>
            <person name="Nusbaum C."/>
            <person name="Birren B."/>
        </authorList>
    </citation>
    <scope>NUCLEOTIDE SEQUENCE [LARGE SCALE GENOMIC DNA]</scope>
    <source>
        <strain evidence="8">Epiroticus2</strain>
    </source>
</reference>
<feature type="region of interest" description="Disordered" evidence="5">
    <location>
        <begin position="931"/>
        <end position="963"/>
    </location>
</feature>
<feature type="compositionally biased region" description="Gly residues" evidence="5">
    <location>
        <begin position="200"/>
        <end position="209"/>
    </location>
</feature>
<dbReference type="InterPro" id="IPR021906">
    <property type="entry name" value="BAF250/Osa"/>
</dbReference>
<dbReference type="VEuPathDB" id="VectorBase:AEPI003661"/>
<feature type="compositionally biased region" description="Acidic residues" evidence="5">
    <location>
        <begin position="2070"/>
        <end position="2081"/>
    </location>
</feature>
<proteinExistence type="predicted"/>
<keyword evidence="2" id="KW-0597">Phosphoprotein</keyword>
<feature type="compositionally biased region" description="Gly residues" evidence="5">
    <location>
        <begin position="1339"/>
        <end position="1349"/>
    </location>
</feature>
<dbReference type="PANTHER" id="PTHR12656:SF5">
    <property type="entry name" value="TRITHORAX GROUP PROTEIN OSA"/>
    <property type="match status" value="1"/>
</dbReference>
<feature type="compositionally biased region" description="Low complexity" evidence="5">
    <location>
        <begin position="1375"/>
        <end position="1400"/>
    </location>
</feature>
<feature type="compositionally biased region" description="Pro residues" evidence="5">
    <location>
        <begin position="293"/>
        <end position="327"/>
    </location>
</feature>
<feature type="compositionally biased region" description="Low complexity" evidence="5">
    <location>
        <begin position="126"/>
        <end position="150"/>
    </location>
</feature>
<comment type="subcellular location">
    <subcellularLocation>
        <location evidence="1">Nucleus</location>
    </subcellularLocation>
</comment>
<feature type="region of interest" description="Disordered" evidence="5">
    <location>
        <begin position="875"/>
        <end position="904"/>
    </location>
</feature>
<feature type="compositionally biased region" description="Low complexity" evidence="5">
    <location>
        <begin position="1585"/>
        <end position="1596"/>
    </location>
</feature>
<feature type="region of interest" description="Disordered" evidence="5">
    <location>
        <begin position="1"/>
        <end position="747"/>
    </location>
</feature>
<dbReference type="GO" id="GO:0016514">
    <property type="term" value="C:SWI/SNF complex"/>
    <property type="evidence" value="ECO:0007669"/>
    <property type="project" value="InterPro"/>
</dbReference>
<feature type="compositionally biased region" description="Low complexity" evidence="5">
    <location>
        <begin position="423"/>
        <end position="434"/>
    </location>
</feature>
<evidence type="ECO:0000313" key="7">
    <source>
        <dbReference type="EnsemblMetazoa" id="AEPI003661-PA"/>
    </source>
</evidence>
<dbReference type="STRING" id="199890.A0A182P9Q7"/>
<feature type="compositionally biased region" description="Low complexity" evidence="5">
    <location>
        <begin position="1643"/>
        <end position="1659"/>
    </location>
</feature>
<evidence type="ECO:0000259" key="6">
    <source>
        <dbReference type="PROSITE" id="PS51011"/>
    </source>
</evidence>
<feature type="compositionally biased region" description="Low complexity" evidence="5">
    <location>
        <begin position="1311"/>
        <end position="1326"/>
    </location>
</feature>
<feature type="compositionally biased region" description="Low complexity" evidence="5">
    <location>
        <begin position="42"/>
        <end position="53"/>
    </location>
</feature>
<feature type="compositionally biased region" description="Low complexity" evidence="5">
    <location>
        <begin position="173"/>
        <end position="199"/>
    </location>
</feature>
<dbReference type="PANTHER" id="PTHR12656">
    <property type="entry name" value="BRG-1 ASSOCIATED FACTOR 250 BAF250"/>
    <property type="match status" value="1"/>
</dbReference>
<feature type="compositionally biased region" description="Basic residues" evidence="5">
    <location>
        <begin position="657"/>
        <end position="668"/>
    </location>
</feature>
<keyword evidence="3" id="KW-0156">Chromatin regulator</keyword>
<protein>
    <recommendedName>
        <fullName evidence="6">ARID domain-containing protein</fullName>
    </recommendedName>
</protein>
<feature type="compositionally biased region" description="Pro residues" evidence="5">
    <location>
        <begin position="342"/>
        <end position="365"/>
    </location>
</feature>